<feature type="transmembrane region" description="Helical" evidence="8">
    <location>
        <begin position="12"/>
        <end position="35"/>
    </location>
</feature>
<dbReference type="InterPro" id="IPR003594">
    <property type="entry name" value="HATPase_dom"/>
</dbReference>
<feature type="transmembrane region" description="Helical" evidence="8">
    <location>
        <begin position="224"/>
        <end position="245"/>
    </location>
</feature>
<evidence type="ECO:0000256" key="6">
    <source>
        <dbReference type="ARBA" id="ARBA00022840"/>
    </source>
</evidence>
<dbReference type="PRINTS" id="PR00344">
    <property type="entry name" value="BCTRLSENSOR"/>
</dbReference>
<protein>
    <recommendedName>
        <fullName evidence="2">histidine kinase</fullName>
        <ecNumber evidence="2">2.7.13.3</ecNumber>
    </recommendedName>
</protein>
<dbReference type="EMBL" id="AP019368">
    <property type="protein sequence ID" value="BBH52093.1"/>
    <property type="molecule type" value="Genomic_DNA"/>
</dbReference>
<keyword evidence="6" id="KW-0067">ATP-binding</keyword>
<dbReference type="PROSITE" id="PS50109">
    <property type="entry name" value="HIS_KIN"/>
    <property type="match status" value="1"/>
</dbReference>
<evidence type="ECO:0000256" key="3">
    <source>
        <dbReference type="ARBA" id="ARBA00022679"/>
    </source>
</evidence>
<evidence type="ECO:0000313" key="11">
    <source>
        <dbReference type="Proteomes" id="UP000291236"/>
    </source>
</evidence>
<dbReference type="RefSeq" id="WP_130606241.1">
    <property type="nucleotide sequence ID" value="NZ_AP019368.1"/>
</dbReference>
<evidence type="ECO:0000259" key="9">
    <source>
        <dbReference type="PROSITE" id="PS50109"/>
    </source>
</evidence>
<dbReference type="InterPro" id="IPR004358">
    <property type="entry name" value="Sig_transdc_His_kin-like_C"/>
</dbReference>
<sequence>MSSKSKTLKVYFIQAILLSALVPFLFSIWLLWTILQSSNEKIKSANDHLGQSYLLQLVDTFHKIQSAAYMVALSEGLNSYFQSTIDNESSHKKQLESVIQSARDALCYKETRWVIYGSRGKALIQIPTQNFYPTQMPNIGNDAEFSINVKRNEIEFILPLSYQLNPISKRLKNNLGFIYITVPMTEIKRQFPNLIHIYKVSSSLDIKDFKVFFKLETQKENNLYFLYVYIFIILVLLSVAIYWGVKLFQKRIVEKLLSLRARVLNEMNYTDKRKINNELDSLSITFEFYLKYTMFLQYEIRKSSQLAAVGNLAHSIAHDVRRPFSNLYFFLQELKNCNQIKQVGFLIKEFEPAFTESKNYIEHLLNEVMDAGITKLNISEKVKLEDLLFKTFLTIGNIKENKKIEIEYEFSHSFYLDIDEVRIMRVILNIISNAVEAILEQGKIWIHTEDIKVENQDYVEVSIGNSNSFIEKEYLHTIFDPFYTMNKEKGTGLGLSIAQKIIKLHGGDIECFSEFDKGVEFIFYLPANKEKYNPYYSKLPKKLIGNKLKAIQTKTNMEKSTFVLIDDDPLVGRSWKRYLGNIDFIAFTSPEEFFNHVNKVENFVKNISILVTDYYFGSKSDYDFFVFARSLRDIYFNKIFLSSDVQITDYKMLDELGIIKIDKRPHSIKELLSII</sequence>
<keyword evidence="4" id="KW-0547">Nucleotide-binding</keyword>
<dbReference type="InterPro" id="IPR011006">
    <property type="entry name" value="CheY-like_superfamily"/>
</dbReference>
<name>A0A4P2VGQ9_FLUSA</name>
<accession>A0A4P2VGQ9</accession>
<keyword evidence="11" id="KW-1185">Reference proteome</keyword>
<dbReference type="SUPFAM" id="SSF52172">
    <property type="entry name" value="CheY-like"/>
    <property type="match status" value="1"/>
</dbReference>
<keyword evidence="8" id="KW-0812">Transmembrane</keyword>
<dbReference type="PANTHER" id="PTHR43065">
    <property type="entry name" value="SENSOR HISTIDINE KINASE"/>
    <property type="match status" value="1"/>
</dbReference>
<dbReference type="Proteomes" id="UP000291236">
    <property type="component" value="Chromosome"/>
</dbReference>
<comment type="catalytic activity">
    <reaction evidence="1">
        <text>ATP + protein L-histidine = ADP + protein N-phospho-L-histidine.</text>
        <dbReference type="EC" id="2.7.13.3"/>
    </reaction>
</comment>
<evidence type="ECO:0000256" key="8">
    <source>
        <dbReference type="SAM" id="Phobius"/>
    </source>
</evidence>
<dbReference type="InterPro" id="IPR036890">
    <property type="entry name" value="HATPase_C_sf"/>
</dbReference>
<keyword evidence="8" id="KW-0472">Membrane</keyword>
<dbReference type="Pfam" id="PF02518">
    <property type="entry name" value="HATPase_c"/>
    <property type="match status" value="1"/>
</dbReference>
<evidence type="ECO:0000256" key="1">
    <source>
        <dbReference type="ARBA" id="ARBA00000085"/>
    </source>
</evidence>
<dbReference type="AlphaFoldDB" id="A0A4P2VGQ9"/>
<evidence type="ECO:0000256" key="5">
    <source>
        <dbReference type="ARBA" id="ARBA00022777"/>
    </source>
</evidence>
<keyword evidence="8" id="KW-1133">Transmembrane helix</keyword>
<dbReference type="SMART" id="SM00387">
    <property type="entry name" value="HATPase_c"/>
    <property type="match status" value="1"/>
</dbReference>
<proteinExistence type="predicted"/>
<keyword evidence="3" id="KW-0808">Transferase</keyword>
<organism evidence="10 11">
    <name type="scientific">Fluviispira sanaruensis</name>
    <dbReference type="NCBI Taxonomy" id="2493639"/>
    <lineage>
        <taxon>Bacteria</taxon>
        <taxon>Pseudomonadati</taxon>
        <taxon>Bdellovibrionota</taxon>
        <taxon>Oligoflexia</taxon>
        <taxon>Silvanigrellales</taxon>
        <taxon>Silvanigrellaceae</taxon>
        <taxon>Fluviispira</taxon>
    </lineage>
</organism>
<dbReference type="InterPro" id="IPR005467">
    <property type="entry name" value="His_kinase_dom"/>
</dbReference>
<dbReference type="OrthoDB" id="9770795at2"/>
<keyword evidence="7" id="KW-0902">Two-component regulatory system</keyword>
<dbReference type="KEGG" id="sbf:JCM31447_05310"/>
<evidence type="ECO:0000256" key="7">
    <source>
        <dbReference type="ARBA" id="ARBA00023012"/>
    </source>
</evidence>
<evidence type="ECO:0000256" key="4">
    <source>
        <dbReference type="ARBA" id="ARBA00022741"/>
    </source>
</evidence>
<dbReference type="GO" id="GO:0004673">
    <property type="term" value="F:protein histidine kinase activity"/>
    <property type="evidence" value="ECO:0007669"/>
    <property type="project" value="UniProtKB-EC"/>
</dbReference>
<dbReference type="GO" id="GO:0005524">
    <property type="term" value="F:ATP binding"/>
    <property type="evidence" value="ECO:0007669"/>
    <property type="project" value="UniProtKB-KW"/>
</dbReference>
<keyword evidence="5 10" id="KW-0418">Kinase</keyword>
<feature type="domain" description="Histidine kinase" evidence="9">
    <location>
        <begin position="315"/>
        <end position="529"/>
    </location>
</feature>
<evidence type="ECO:0000313" key="10">
    <source>
        <dbReference type="EMBL" id="BBH52093.1"/>
    </source>
</evidence>
<reference evidence="10 11" key="1">
    <citation type="submission" date="2018-12" db="EMBL/GenBank/DDBJ databases">
        <title>Rubrispira sanarue gen. nov., sp., nov., a member of the order Silvanigrellales, isolated from a brackish lake in Hamamatsu Japan.</title>
        <authorList>
            <person name="Maejima Y."/>
            <person name="Iino T."/>
            <person name="Muraguchi Y."/>
            <person name="Fukuda K."/>
            <person name="Nojiri H."/>
            <person name="Ohkuma M."/>
            <person name="Moriuchi R."/>
            <person name="Dohra H."/>
            <person name="Kimbara K."/>
            <person name="Shintani M."/>
        </authorList>
    </citation>
    <scope>NUCLEOTIDE SEQUENCE [LARGE SCALE GENOMIC DNA]</scope>
    <source>
        <strain evidence="10 11">RF1110005</strain>
    </source>
</reference>
<dbReference type="PANTHER" id="PTHR43065:SF46">
    <property type="entry name" value="C4-DICARBOXYLATE TRANSPORT SENSOR PROTEIN DCTB"/>
    <property type="match status" value="1"/>
</dbReference>
<dbReference type="Gene3D" id="3.30.565.10">
    <property type="entry name" value="Histidine kinase-like ATPase, C-terminal domain"/>
    <property type="match status" value="1"/>
</dbReference>
<gene>
    <name evidence="10" type="ORF">JCM31447_05310</name>
</gene>
<dbReference type="SUPFAM" id="SSF55874">
    <property type="entry name" value="ATPase domain of HSP90 chaperone/DNA topoisomerase II/histidine kinase"/>
    <property type="match status" value="1"/>
</dbReference>
<evidence type="ECO:0000256" key="2">
    <source>
        <dbReference type="ARBA" id="ARBA00012438"/>
    </source>
</evidence>
<dbReference type="GO" id="GO:0000160">
    <property type="term" value="P:phosphorelay signal transduction system"/>
    <property type="evidence" value="ECO:0007669"/>
    <property type="project" value="UniProtKB-KW"/>
</dbReference>
<dbReference type="EC" id="2.7.13.3" evidence="2"/>